<dbReference type="InterPro" id="IPR000073">
    <property type="entry name" value="AB_hydrolase_1"/>
</dbReference>
<reference evidence="3 4" key="1">
    <citation type="submission" date="2020-04" db="EMBL/GenBank/DDBJ databases">
        <title>MicrobeNet Type strains.</title>
        <authorList>
            <person name="Nicholson A.C."/>
        </authorList>
    </citation>
    <scope>NUCLEOTIDE SEQUENCE [LARGE SCALE GENOMIC DNA]</scope>
    <source>
        <strain evidence="3 4">ATCC BAA-277</strain>
    </source>
</reference>
<dbReference type="InterPro" id="IPR029058">
    <property type="entry name" value="AB_hydrolase_fold"/>
</dbReference>
<keyword evidence="4" id="KW-1185">Reference proteome</keyword>
<keyword evidence="3" id="KW-0378">Hydrolase</keyword>
<gene>
    <name evidence="3" type="ORF">HGB48_20625</name>
</gene>
<dbReference type="SUPFAM" id="SSF53474">
    <property type="entry name" value="alpha/beta-Hydrolases"/>
    <property type="match status" value="1"/>
</dbReference>
<evidence type="ECO:0000313" key="4">
    <source>
        <dbReference type="Proteomes" id="UP000579250"/>
    </source>
</evidence>
<evidence type="ECO:0000259" key="2">
    <source>
        <dbReference type="Pfam" id="PF12697"/>
    </source>
</evidence>
<evidence type="ECO:0000313" key="3">
    <source>
        <dbReference type="EMBL" id="NKZ06132.1"/>
    </source>
</evidence>
<sequence>MAETTLITIHGFWSSSATWDRLTTLWSADERMQEVQIHPFGYGSPKKPRTPFSPSRIPDYDDIAQTFATEYMVKLAEAGSVAIVTHSQGGLIMQRFLTWMVQQGRARELSRIVSVVMIACPNNGSDYLRSLRHALGYRRHAQAGSLEMLDKRVADTQRTVLQRIVNATGVDDHQCRIPLHVYAGDSDRVVRAASAQAAFPGASTLAGNHFSILDPEAPGNSTADTVRHHVLEDLQASGAANAALEKQLPGTGNREDGTPVPTSPPSSSSTERSGPERVEGPFAQTGDVNLDGKYVAGHDMTFGRVEGDQNKRQP</sequence>
<comment type="caution">
    <text evidence="3">The sequence shown here is derived from an EMBL/GenBank/DDBJ whole genome shotgun (WGS) entry which is preliminary data.</text>
</comment>
<feature type="compositionally biased region" description="Basic and acidic residues" evidence="1">
    <location>
        <begin position="305"/>
        <end position="314"/>
    </location>
</feature>
<dbReference type="Gene3D" id="3.40.50.1820">
    <property type="entry name" value="alpha/beta hydrolase"/>
    <property type="match status" value="1"/>
</dbReference>
<dbReference type="AlphaFoldDB" id="A0A846Z4H6"/>
<dbReference type="GO" id="GO:0016787">
    <property type="term" value="F:hydrolase activity"/>
    <property type="evidence" value="ECO:0007669"/>
    <property type="project" value="UniProtKB-KW"/>
</dbReference>
<name>A0A846Z4H6_9ACTN</name>
<dbReference type="RefSeq" id="WP_067634591.1">
    <property type="nucleotide sequence ID" value="NZ_JAAXPI010000030.1"/>
</dbReference>
<accession>A0A846Z4H6</accession>
<feature type="domain" description="AB hydrolase-1" evidence="2">
    <location>
        <begin position="7"/>
        <end position="217"/>
    </location>
</feature>
<proteinExistence type="predicted"/>
<dbReference type="EMBL" id="JAAXPI010000030">
    <property type="protein sequence ID" value="NKZ06132.1"/>
    <property type="molecule type" value="Genomic_DNA"/>
</dbReference>
<evidence type="ECO:0000256" key="1">
    <source>
        <dbReference type="SAM" id="MobiDB-lite"/>
    </source>
</evidence>
<organism evidence="3 4">
    <name type="scientific">Actinomadura latina</name>
    <dbReference type="NCBI Taxonomy" id="163603"/>
    <lineage>
        <taxon>Bacteria</taxon>
        <taxon>Bacillati</taxon>
        <taxon>Actinomycetota</taxon>
        <taxon>Actinomycetes</taxon>
        <taxon>Streptosporangiales</taxon>
        <taxon>Thermomonosporaceae</taxon>
        <taxon>Actinomadura</taxon>
    </lineage>
</organism>
<dbReference type="Pfam" id="PF12697">
    <property type="entry name" value="Abhydrolase_6"/>
    <property type="match status" value="1"/>
</dbReference>
<feature type="region of interest" description="Disordered" evidence="1">
    <location>
        <begin position="248"/>
        <end position="314"/>
    </location>
</feature>
<dbReference type="Proteomes" id="UP000579250">
    <property type="component" value="Unassembled WGS sequence"/>
</dbReference>
<protein>
    <submittedName>
        <fullName evidence="3">Alpha/beta fold hydrolase</fullName>
    </submittedName>
</protein>